<protein>
    <submittedName>
        <fullName evidence="8">TonB-dependent receptor</fullName>
    </submittedName>
</protein>
<dbReference type="Pfam" id="PF07715">
    <property type="entry name" value="Plug"/>
    <property type="match status" value="1"/>
</dbReference>
<evidence type="ECO:0000313" key="9">
    <source>
        <dbReference type="Proteomes" id="UP001484535"/>
    </source>
</evidence>
<evidence type="ECO:0000259" key="6">
    <source>
        <dbReference type="Pfam" id="PF00593"/>
    </source>
</evidence>
<dbReference type="SUPFAM" id="SSF56935">
    <property type="entry name" value="Porins"/>
    <property type="match status" value="1"/>
</dbReference>
<dbReference type="Proteomes" id="UP001484535">
    <property type="component" value="Unassembled WGS sequence"/>
</dbReference>
<dbReference type="RefSeq" id="WP_346785759.1">
    <property type="nucleotide sequence ID" value="NZ_JBDLBR010000005.1"/>
</dbReference>
<keyword evidence="3" id="KW-0998">Cell outer membrane</keyword>
<dbReference type="InterPro" id="IPR010104">
    <property type="entry name" value="TonB_rcpt_bac"/>
</dbReference>
<feature type="domain" description="TonB-dependent receptor-like beta-barrel" evidence="6">
    <location>
        <begin position="413"/>
        <end position="834"/>
    </location>
</feature>
<keyword evidence="4" id="KW-0798">TonB box</keyword>
<dbReference type="PANTHER" id="PTHR40980:SF4">
    <property type="entry name" value="TONB-DEPENDENT RECEPTOR-LIKE BETA-BARREL DOMAIN-CONTAINING PROTEIN"/>
    <property type="match status" value="1"/>
</dbReference>
<keyword evidence="2 4" id="KW-0472">Membrane</keyword>
<dbReference type="Gene3D" id="2.170.130.10">
    <property type="entry name" value="TonB-dependent receptor, plug domain"/>
    <property type="match status" value="1"/>
</dbReference>
<dbReference type="InterPro" id="IPR036942">
    <property type="entry name" value="Beta-barrel_TonB_sf"/>
</dbReference>
<accession>A0ABV0D0B8</accession>
<comment type="caution">
    <text evidence="8">The sequence shown here is derived from an EMBL/GenBank/DDBJ whole genome shotgun (WGS) entry which is preliminary data.</text>
</comment>
<proteinExistence type="inferred from homology"/>
<feature type="chain" id="PRO_5046907222" evidence="5">
    <location>
        <begin position="29"/>
        <end position="867"/>
    </location>
</feature>
<dbReference type="PANTHER" id="PTHR40980">
    <property type="entry name" value="PLUG DOMAIN-CONTAINING PROTEIN"/>
    <property type="match status" value="1"/>
</dbReference>
<dbReference type="NCBIfam" id="TIGR01782">
    <property type="entry name" value="TonB-Xanth-Caul"/>
    <property type="match status" value="1"/>
</dbReference>
<dbReference type="Gene3D" id="2.40.170.20">
    <property type="entry name" value="TonB-dependent receptor, beta-barrel domain"/>
    <property type="match status" value="1"/>
</dbReference>
<evidence type="ECO:0000313" key="8">
    <source>
        <dbReference type="EMBL" id="MEN7538301.1"/>
    </source>
</evidence>
<dbReference type="InterPro" id="IPR037066">
    <property type="entry name" value="Plug_dom_sf"/>
</dbReference>
<keyword evidence="8" id="KW-0675">Receptor</keyword>
<keyword evidence="9" id="KW-1185">Reference proteome</keyword>
<evidence type="ECO:0000259" key="7">
    <source>
        <dbReference type="Pfam" id="PF07715"/>
    </source>
</evidence>
<dbReference type="EMBL" id="JBDLBR010000005">
    <property type="protein sequence ID" value="MEN7538301.1"/>
    <property type="molecule type" value="Genomic_DNA"/>
</dbReference>
<gene>
    <name evidence="8" type="ORF">ABDJ38_14055</name>
</gene>
<keyword evidence="5" id="KW-0732">Signal</keyword>
<feature type="domain" description="TonB-dependent receptor plug" evidence="7">
    <location>
        <begin position="56"/>
        <end position="149"/>
    </location>
</feature>
<evidence type="ECO:0000256" key="5">
    <source>
        <dbReference type="SAM" id="SignalP"/>
    </source>
</evidence>
<evidence type="ECO:0000256" key="3">
    <source>
        <dbReference type="ARBA" id="ARBA00023237"/>
    </source>
</evidence>
<evidence type="ECO:0000256" key="2">
    <source>
        <dbReference type="ARBA" id="ARBA00023136"/>
    </source>
</evidence>
<feature type="signal peptide" evidence="5">
    <location>
        <begin position="1"/>
        <end position="28"/>
    </location>
</feature>
<dbReference type="InterPro" id="IPR012910">
    <property type="entry name" value="Plug_dom"/>
</dbReference>
<evidence type="ECO:0000256" key="1">
    <source>
        <dbReference type="ARBA" id="ARBA00004442"/>
    </source>
</evidence>
<comment type="subcellular location">
    <subcellularLocation>
        <location evidence="1 4">Cell outer membrane</location>
    </subcellularLocation>
</comment>
<sequence length="867" mass="94264">MYTIQKFTRVALLASTAAFAGFAAPAMAQDVEASAEDFIIVTGSIRQSQQAAIEEKREALNLIDVASADSVGRFPDENIAAALTRLPGVAVQRDQGQARYIQVRGAPNRWTSVSINGIPQTGTDEGGSGRAFRFDAVPAVILEQLVINKSLTPDITAEAVTANVDLVTYSALDRAGLHVSGDLGYGWMELGDGDQRQGSLRASYGGDTWGVVVGGSHYIREQITDNREYGYSTGSDGELAPRDYDVRNYKLDRTTNGLFAGIEVEPSADLRVYLNGIYTEFMDDEQRNAYEFEIQQGVGTRTKTGGDLVNVPVSGTFNDGKYRTRNYVVGAGVDYSGDNFGIDVAAGYTRNENSTYLPLTLTGTTPENAVSLTYDATDPQFVTITGFYGTLFDAGPGGTLINPRRGAPITTFDSTSFDAPGTFIYPIVTTTDSDSYTGKADAYYDFDGDWTLRFGAQFQKRDIAGNVANFTYFPIAPYGFDVNAYATNTPWNTGFPLGVTINYLDNEQLNLDQQAILEAQGLDYNDTNAPSDFFSQSEDIWAGYVSGEWEFGDLNIVAGARAEYYEITSEGTADIDGTLTPLTVSQDFFDIFPSVNLRYNVTNDLVFRLAGLRGTARPAYAALRVGSSIDDTNDTISAGNPGLRPEYTWGADASLEYYLPSNGIVSVSAFYRYVEDVLYGDSRPVGTDVFNSGGVDRSGYMLSAQFNGLDGKVMGVELNLEHQFDFLPGALSGFGVQGNVTLLDGDFEAADTSGVVSTLPFPGLSDTIVNTAVFYEKFGLSARVSYQWRSDYIDTIGGLGIGDGEFRGAYENLDVTLRYAVNEHLTVYADLANLTDEIYTAYDGDPIYPTEVEQIGSRYMFGIRFDF</sequence>
<reference evidence="8 9" key="1">
    <citation type="submission" date="2024-05" db="EMBL/GenBank/DDBJ databases">
        <authorList>
            <person name="Park S."/>
        </authorList>
    </citation>
    <scope>NUCLEOTIDE SEQUENCE [LARGE SCALE GENOMIC DNA]</scope>
    <source>
        <strain evidence="8 9">DGU5</strain>
    </source>
</reference>
<dbReference type="InterPro" id="IPR000531">
    <property type="entry name" value="Beta-barrel_TonB"/>
</dbReference>
<name>A0ABV0D0B8_9SPHN</name>
<comment type="similarity">
    <text evidence="4">Belongs to the TonB-dependent receptor family.</text>
</comment>
<evidence type="ECO:0000256" key="4">
    <source>
        <dbReference type="RuleBase" id="RU003357"/>
    </source>
</evidence>
<dbReference type="Pfam" id="PF00593">
    <property type="entry name" value="TonB_dep_Rec_b-barrel"/>
    <property type="match status" value="1"/>
</dbReference>
<organism evidence="8 9">
    <name type="scientific">Aurantiacibacter flavus</name>
    <dbReference type="NCBI Taxonomy" id="3145232"/>
    <lineage>
        <taxon>Bacteria</taxon>
        <taxon>Pseudomonadati</taxon>
        <taxon>Pseudomonadota</taxon>
        <taxon>Alphaproteobacteria</taxon>
        <taxon>Sphingomonadales</taxon>
        <taxon>Erythrobacteraceae</taxon>
        <taxon>Aurantiacibacter</taxon>
    </lineage>
</organism>